<evidence type="ECO:0000259" key="1">
    <source>
        <dbReference type="Pfam" id="PF10551"/>
    </source>
</evidence>
<proteinExistence type="predicted"/>
<gene>
    <name evidence="2" type="ORF">CHRIB12_LOCUS12842</name>
</gene>
<evidence type="ECO:0000313" key="3">
    <source>
        <dbReference type="Proteomes" id="UP000684084"/>
    </source>
</evidence>
<name>A0A915ZC03_9GLOM</name>
<reference evidence="2" key="1">
    <citation type="submission" date="2020-05" db="EMBL/GenBank/DDBJ databases">
        <authorList>
            <person name="Rincon C."/>
            <person name="Sanders R I."/>
            <person name="Robbins C."/>
            <person name="Chaturvedi A."/>
        </authorList>
    </citation>
    <scope>NUCLEOTIDE SEQUENCE</scope>
    <source>
        <strain evidence="2">CHB12</strain>
    </source>
</reference>
<organism evidence="2 3">
    <name type="scientific">Rhizophagus irregularis</name>
    <dbReference type="NCBI Taxonomy" id="588596"/>
    <lineage>
        <taxon>Eukaryota</taxon>
        <taxon>Fungi</taxon>
        <taxon>Fungi incertae sedis</taxon>
        <taxon>Mucoromycota</taxon>
        <taxon>Glomeromycotina</taxon>
        <taxon>Glomeromycetes</taxon>
        <taxon>Glomerales</taxon>
        <taxon>Glomeraceae</taxon>
        <taxon>Rhizophagus</taxon>
    </lineage>
</organism>
<protein>
    <recommendedName>
        <fullName evidence="1">MULE transposase domain-containing protein</fullName>
    </recommendedName>
</protein>
<dbReference type="Proteomes" id="UP000684084">
    <property type="component" value="Unassembled WGS sequence"/>
</dbReference>
<dbReference type="InterPro" id="IPR018289">
    <property type="entry name" value="MULE_transposase_dom"/>
</dbReference>
<feature type="domain" description="MULE transposase" evidence="1">
    <location>
        <begin position="1"/>
        <end position="80"/>
    </location>
</feature>
<evidence type="ECO:0000313" key="2">
    <source>
        <dbReference type="EMBL" id="CAB5370893.1"/>
    </source>
</evidence>
<accession>A0A915ZC03</accession>
<dbReference type="EMBL" id="CAGKOT010000028">
    <property type="protein sequence ID" value="CAB5370893.1"/>
    <property type="molecule type" value="Genomic_DNA"/>
</dbReference>
<comment type="caution">
    <text evidence="2">The sequence shown here is derived from an EMBL/GenBank/DDBJ whole genome shotgun (WGS) entry which is preliminary data.</text>
</comment>
<dbReference type="Pfam" id="PF10551">
    <property type="entry name" value="MULE"/>
    <property type="match status" value="1"/>
</dbReference>
<sequence>MALSLFVGFDRNMKNIIFAQGLLIDESKESHSWLFSQILETTGIQPTVILTDSDPAVDAAVKEIFTNTYPIHCAFHITQNLHKNL</sequence>
<dbReference type="OrthoDB" id="2424309at2759"/>
<dbReference type="PANTHER" id="PTHR47718">
    <property type="entry name" value="OS01G0519700 PROTEIN"/>
    <property type="match status" value="1"/>
</dbReference>
<dbReference type="AlphaFoldDB" id="A0A915ZC03"/>